<proteinExistence type="predicted"/>
<reference evidence="4 5" key="1">
    <citation type="submission" date="2023-12" db="EMBL/GenBank/DDBJ databases">
        <title>A high-quality genome assembly for Dillenia turbinata (Dilleniales).</title>
        <authorList>
            <person name="Chanderbali A."/>
        </authorList>
    </citation>
    <scope>NUCLEOTIDE SEQUENCE [LARGE SCALE GENOMIC DNA]</scope>
    <source>
        <strain evidence="4">LSX21</strain>
        <tissue evidence="4">Leaf</tissue>
    </source>
</reference>
<keyword evidence="1" id="KW-0646">Protease inhibitor</keyword>
<evidence type="ECO:0000256" key="1">
    <source>
        <dbReference type="ARBA" id="ARBA00022690"/>
    </source>
</evidence>
<dbReference type="Pfam" id="PF16845">
    <property type="entry name" value="SQAPI"/>
    <property type="match status" value="1"/>
</dbReference>
<sequence length="105" mass="11611">MAASGGGGRLGGRTEIKDVKSNKEIQDLGKYSVEEYNSRKSSKNREQLTFSAVVKAEKQVVSGIKYYLTIEATQKDGVLKSFDAVVVVKPWIKSKQLLRFVPSTN</sequence>
<keyword evidence="5" id="KW-1185">Reference proteome</keyword>
<dbReference type="InterPro" id="IPR018073">
    <property type="entry name" value="Prot_inh_cystat_CS"/>
</dbReference>
<comment type="caution">
    <text evidence="4">The sequence shown here is derived from an EMBL/GenBank/DDBJ whole genome shotgun (WGS) entry which is preliminary data.</text>
</comment>
<evidence type="ECO:0000256" key="2">
    <source>
        <dbReference type="ARBA" id="ARBA00022704"/>
    </source>
</evidence>
<gene>
    <name evidence="4" type="ORF">RJ641_021695</name>
</gene>
<dbReference type="PANTHER" id="PTHR47373:SF1">
    <property type="entry name" value="CYSTEINE PROTEINASE INHIBITOR 2"/>
    <property type="match status" value="1"/>
</dbReference>
<dbReference type="Proteomes" id="UP001370490">
    <property type="component" value="Unassembled WGS sequence"/>
</dbReference>
<dbReference type="SUPFAM" id="SSF54403">
    <property type="entry name" value="Cystatin/monellin"/>
    <property type="match status" value="1"/>
</dbReference>
<name>A0AAN8UKC7_9MAGN</name>
<dbReference type="CDD" id="cd00042">
    <property type="entry name" value="CY"/>
    <property type="match status" value="1"/>
</dbReference>
<evidence type="ECO:0000313" key="4">
    <source>
        <dbReference type="EMBL" id="KAK6914374.1"/>
    </source>
</evidence>
<dbReference type="EMBL" id="JBAMMX010000026">
    <property type="protein sequence ID" value="KAK6914374.1"/>
    <property type="molecule type" value="Genomic_DNA"/>
</dbReference>
<dbReference type="GO" id="GO:0004869">
    <property type="term" value="F:cysteine-type endopeptidase inhibitor activity"/>
    <property type="evidence" value="ECO:0007669"/>
    <property type="project" value="UniProtKB-KW"/>
</dbReference>
<organism evidence="4 5">
    <name type="scientific">Dillenia turbinata</name>
    <dbReference type="NCBI Taxonomy" id="194707"/>
    <lineage>
        <taxon>Eukaryota</taxon>
        <taxon>Viridiplantae</taxon>
        <taxon>Streptophyta</taxon>
        <taxon>Embryophyta</taxon>
        <taxon>Tracheophyta</taxon>
        <taxon>Spermatophyta</taxon>
        <taxon>Magnoliopsida</taxon>
        <taxon>eudicotyledons</taxon>
        <taxon>Gunneridae</taxon>
        <taxon>Pentapetalae</taxon>
        <taxon>Dilleniales</taxon>
        <taxon>Dilleniaceae</taxon>
        <taxon>Dillenia</taxon>
    </lineage>
</organism>
<feature type="domain" description="Cystatin" evidence="3">
    <location>
        <begin position="8"/>
        <end position="103"/>
    </location>
</feature>
<accession>A0AAN8UKC7</accession>
<dbReference type="InterPro" id="IPR046350">
    <property type="entry name" value="Cystatin_sf"/>
</dbReference>
<dbReference type="SMART" id="SM00043">
    <property type="entry name" value="CY"/>
    <property type="match status" value="1"/>
</dbReference>
<evidence type="ECO:0000313" key="5">
    <source>
        <dbReference type="Proteomes" id="UP001370490"/>
    </source>
</evidence>
<keyword evidence="2" id="KW-0789">Thiol protease inhibitor</keyword>
<dbReference type="Gene3D" id="3.10.450.10">
    <property type="match status" value="1"/>
</dbReference>
<protein>
    <submittedName>
        <fullName evidence="4">Cystatin domain</fullName>
    </submittedName>
</protein>
<evidence type="ECO:0000259" key="3">
    <source>
        <dbReference type="SMART" id="SM00043"/>
    </source>
</evidence>
<dbReference type="PROSITE" id="PS00287">
    <property type="entry name" value="CYSTATIN"/>
    <property type="match status" value="1"/>
</dbReference>
<dbReference type="PANTHER" id="PTHR47373">
    <property type="entry name" value="CYSTEINE PROTEINASE INHIBITOR 2"/>
    <property type="match status" value="1"/>
</dbReference>
<dbReference type="AlphaFoldDB" id="A0AAN8UKC7"/>
<dbReference type="InterPro" id="IPR000010">
    <property type="entry name" value="Cystatin_dom"/>
</dbReference>